<evidence type="ECO:0000256" key="5">
    <source>
        <dbReference type="ARBA" id="ARBA00023136"/>
    </source>
</evidence>
<evidence type="ECO:0000256" key="3">
    <source>
        <dbReference type="ARBA" id="ARBA00022781"/>
    </source>
</evidence>
<gene>
    <name evidence="7" type="ORF">EOT05_02815</name>
</gene>
<evidence type="ECO:0000256" key="4">
    <source>
        <dbReference type="ARBA" id="ARBA00023065"/>
    </source>
</evidence>
<keyword evidence="3" id="KW-0375">Hydrogen ion transport</keyword>
<dbReference type="Pfam" id="PF00213">
    <property type="entry name" value="OSCP"/>
    <property type="match status" value="1"/>
</dbReference>
<keyword evidence="8" id="KW-1185">Reference proteome</keyword>
<dbReference type="AlphaFoldDB" id="A0A4Q0AHJ9"/>
<comment type="caution">
    <text evidence="7">The sequence shown here is derived from an EMBL/GenBank/DDBJ whole genome shotgun (WGS) entry which is preliminary data.</text>
</comment>
<dbReference type="InterPro" id="IPR000711">
    <property type="entry name" value="ATPase_OSCP/dsu"/>
</dbReference>
<organism evidence="7 8">
    <name type="scientific">Candidatus Microsaccharimonas sossegonensis</name>
    <dbReference type="NCBI Taxonomy" id="2506948"/>
    <lineage>
        <taxon>Bacteria</taxon>
        <taxon>Candidatus Saccharimonadota</taxon>
        <taxon>Candidatus Saccharimonadia</taxon>
        <taxon>Candidatus Saccharimonadales</taxon>
        <taxon>Candidatus Saccharimonadaceae</taxon>
        <taxon>Candidatus Microsaccharimonas</taxon>
    </lineage>
</organism>
<proteinExistence type="predicted"/>
<comment type="subcellular location">
    <subcellularLocation>
        <location evidence="1">Membrane</location>
    </subcellularLocation>
</comment>
<evidence type="ECO:0000313" key="7">
    <source>
        <dbReference type="EMBL" id="RWZ78655.1"/>
    </source>
</evidence>
<sequence>MPGRLSRRSIARYIANGLIEGTHSKKILLKQLAGYLVETRRTKELELIVRDIEFALVEKGMVQASVISAFDLTAETKKALVAFVKTKMSAAQVNVSHIIHPNVIGGVKITVPGRELDQTIARRLTVLKTRFKKA</sequence>
<keyword evidence="5" id="KW-0472">Membrane</keyword>
<accession>A0A4Q0AHJ9</accession>
<keyword evidence="6" id="KW-0066">ATP synthesis</keyword>
<dbReference type="Proteomes" id="UP000289257">
    <property type="component" value="Unassembled WGS sequence"/>
</dbReference>
<keyword evidence="4" id="KW-0406">Ion transport</keyword>
<evidence type="ECO:0000313" key="8">
    <source>
        <dbReference type="Proteomes" id="UP000289257"/>
    </source>
</evidence>
<keyword evidence="2" id="KW-0813">Transport</keyword>
<name>A0A4Q0AHJ9_9BACT</name>
<dbReference type="GO" id="GO:0016020">
    <property type="term" value="C:membrane"/>
    <property type="evidence" value="ECO:0007669"/>
    <property type="project" value="UniProtKB-SubCell"/>
</dbReference>
<protein>
    <submittedName>
        <fullName evidence="7">Uncharacterized protein</fullName>
    </submittedName>
</protein>
<evidence type="ECO:0000256" key="6">
    <source>
        <dbReference type="ARBA" id="ARBA00023310"/>
    </source>
</evidence>
<dbReference type="EMBL" id="SCKX01000001">
    <property type="protein sequence ID" value="RWZ78655.1"/>
    <property type="molecule type" value="Genomic_DNA"/>
</dbReference>
<evidence type="ECO:0000256" key="1">
    <source>
        <dbReference type="ARBA" id="ARBA00004370"/>
    </source>
</evidence>
<reference evidence="7" key="1">
    <citation type="submission" date="2019-01" db="EMBL/GenBank/DDBJ databases">
        <title>Genomic signatures and co-occurrence patterns of the ultra-small Saccharimodia (Patescibacteria phylum) suggest a symbiotic lifestyle.</title>
        <authorList>
            <person name="Lemos L."/>
            <person name="Medeiros J."/>
            <person name="Andreote F."/>
            <person name="Fernandes G."/>
            <person name="Varani A."/>
            <person name="Oliveira G."/>
            <person name="Pylro V."/>
        </authorList>
    </citation>
    <scope>NUCLEOTIDE SEQUENCE [LARGE SCALE GENOMIC DNA]</scope>
    <source>
        <strain evidence="7">AMD02</strain>
    </source>
</reference>
<evidence type="ECO:0000256" key="2">
    <source>
        <dbReference type="ARBA" id="ARBA00022448"/>
    </source>
</evidence>
<dbReference type="GO" id="GO:0046933">
    <property type="term" value="F:proton-transporting ATP synthase activity, rotational mechanism"/>
    <property type="evidence" value="ECO:0007669"/>
    <property type="project" value="InterPro"/>
</dbReference>